<evidence type="ECO:0000256" key="1">
    <source>
        <dbReference type="ARBA" id="ARBA00005384"/>
    </source>
</evidence>
<dbReference type="OrthoDB" id="9804020at2"/>
<feature type="domain" description="HTH gntR-type" evidence="6">
    <location>
        <begin position="1"/>
        <end position="69"/>
    </location>
</feature>
<dbReference type="InterPro" id="IPR051446">
    <property type="entry name" value="HTH_trans_reg/aminotransferase"/>
</dbReference>
<evidence type="ECO:0000259" key="6">
    <source>
        <dbReference type="PROSITE" id="PS50949"/>
    </source>
</evidence>
<accession>A0A2Z4PQ97</accession>
<dbReference type="AlphaFoldDB" id="A0A2Z4PQ97"/>
<dbReference type="InterPro" id="IPR015424">
    <property type="entry name" value="PyrdxlP-dep_Trfase"/>
</dbReference>
<gene>
    <name evidence="7" type="ORF">A8139_06605</name>
</gene>
<dbReference type="CDD" id="cd00609">
    <property type="entry name" value="AAT_like"/>
    <property type="match status" value="1"/>
</dbReference>
<dbReference type="PANTHER" id="PTHR46577">
    <property type="entry name" value="HTH-TYPE TRANSCRIPTIONAL REGULATORY PROTEIN GABR"/>
    <property type="match status" value="1"/>
</dbReference>
<proteinExistence type="inferred from homology"/>
<evidence type="ECO:0000256" key="2">
    <source>
        <dbReference type="ARBA" id="ARBA00022898"/>
    </source>
</evidence>
<dbReference type="InterPro" id="IPR036388">
    <property type="entry name" value="WH-like_DNA-bd_sf"/>
</dbReference>
<dbReference type="PANTHER" id="PTHR46577:SF2">
    <property type="entry name" value="TRANSCRIPTIONAL REGULATORY PROTEIN"/>
    <property type="match status" value="1"/>
</dbReference>
<dbReference type="InterPro" id="IPR036390">
    <property type="entry name" value="WH_DNA-bd_sf"/>
</dbReference>
<dbReference type="Gene3D" id="1.10.10.10">
    <property type="entry name" value="Winged helix-like DNA-binding domain superfamily/Winged helix DNA-binding domain"/>
    <property type="match status" value="1"/>
</dbReference>
<keyword evidence="4" id="KW-0238">DNA-binding</keyword>
<protein>
    <submittedName>
        <fullName evidence="7">Aminotransferase</fullName>
    </submittedName>
</protein>
<keyword evidence="3" id="KW-0805">Transcription regulation</keyword>
<dbReference type="Pfam" id="PF00155">
    <property type="entry name" value="Aminotran_1_2"/>
    <property type="match status" value="1"/>
</dbReference>
<keyword evidence="7" id="KW-0032">Aminotransferase</keyword>
<dbReference type="SUPFAM" id="SSF53383">
    <property type="entry name" value="PLP-dependent transferases"/>
    <property type="match status" value="1"/>
</dbReference>
<dbReference type="Proteomes" id="UP000249898">
    <property type="component" value="Chromosome"/>
</dbReference>
<dbReference type="GO" id="GO:0003677">
    <property type="term" value="F:DNA binding"/>
    <property type="evidence" value="ECO:0007669"/>
    <property type="project" value="UniProtKB-KW"/>
</dbReference>
<dbReference type="PROSITE" id="PS50949">
    <property type="entry name" value="HTH_GNTR"/>
    <property type="match status" value="1"/>
</dbReference>
<name>A0A2Z4PQ97_9GAMM</name>
<reference evidence="7 8" key="1">
    <citation type="submission" date="2016-06" db="EMBL/GenBank/DDBJ databases">
        <title>The sequenced genome of the ice-adhering bacterium Marinomonas primoryensis, from Antarctica.</title>
        <authorList>
            <person name="Graham L."/>
            <person name="Vance T.D.R."/>
            <person name="Davies P.L."/>
        </authorList>
    </citation>
    <scope>NUCLEOTIDE SEQUENCE [LARGE SCALE GENOMIC DNA]</scope>
    <source>
        <strain evidence="7 8">AceL</strain>
    </source>
</reference>
<dbReference type="Gene3D" id="3.40.640.10">
    <property type="entry name" value="Type I PLP-dependent aspartate aminotransferase-like (Major domain)"/>
    <property type="match status" value="1"/>
</dbReference>
<dbReference type="GO" id="GO:0030170">
    <property type="term" value="F:pyridoxal phosphate binding"/>
    <property type="evidence" value="ECO:0007669"/>
    <property type="project" value="InterPro"/>
</dbReference>
<dbReference type="SUPFAM" id="SSF46785">
    <property type="entry name" value="Winged helix' DNA-binding domain"/>
    <property type="match status" value="1"/>
</dbReference>
<dbReference type="RefSeq" id="WP_112136678.1">
    <property type="nucleotide sequence ID" value="NZ_CP016181.1"/>
</dbReference>
<dbReference type="CDD" id="cd07377">
    <property type="entry name" value="WHTH_GntR"/>
    <property type="match status" value="1"/>
</dbReference>
<dbReference type="InterPro" id="IPR015421">
    <property type="entry name" value="PyrdxlP-dep_Trfase_major"/>
</dbReference>
<organism evidence="7 8">
    <name type="scientific">Marinomonas primoryensis</name>
    <dbReference type="NCBI Taxonomy" id="178399"/>
    <lineage>
        <taxon>Bacteria</taxon>
        <taxon>Pseudomonadati</taxon>
        <taxon>Pseudomonadota</taxon>
        <taxon>Gammaproteobacteria</taxon>
        <taxon>Oceanospirillales</taxon>
        <taxon>Oceanospirillaceae</taxon>
        <taxon>Marinomonas</taxon>
    </lineage>
</organism>
<dbReference type="GO" id="GO:0008483">
    <property type="term" value="F:transaminase activity"/>
    <property type="evidence" value="ECO:0007669"/>
    <property type="project" value="UniProtKB-KW"/>
</dbReference>
<dbReference type="InterPro" id="IPR000524">
    <property type="entry name" value="Tscrpt_reg_HTH_GntR"/>
</dbReference>
<dbReference type="SMART" id="SM00345">
    <property type="entry name" value="HTH_GNTR"/>
    <property type="match status" value="1"/>
</dbReference>
<keyword evidence="7" id="KW-0808">Transferase</keyword>
<evidence type="ECO:0000313" key="7">
    <source>
        <dbReference type="EMBL" id="AWX99705.1"/>
    </source>
</evidence>
<dbReference type="GO" id="GO:0003700">
    <property type="term" value="F:DNA-binding transcription factor activity"/>
    <property type="evidence" value="ECO:0007669"/>
    <property type="project" value="InterPro"/>
</dbReference>
<dbReference type="InterPro" id="IPR015422">
    <property type="entry name" value="PyrdxlP-dep_Trfase_small"/>
</dbReference>
<keyword evidence="2" id="KW-0663">Pyridoxal phosphate</keyword>
<dbReference type="EMBL" id="CP016181">
    <property type="protein sequence ID" value="AWX99705.1"/>
    <property type="molecule type" value="Genomic_DNA"/>
</dbReference>
<dbReference type="InterPro" id="IPR004839">
    <property type="entry name" value="Aminotransferase_I/II_large"/>
</dbReference>
<evidence type="ECO:0000256" key="3">
    <source>
        <dbReference type="ARBA" id="ARBA00023015"/>
    </source>
</evidence>
<evidence type="ECO:0000313" key="8">
    <source>
        <dbReference type="Proteomes" id="UP000249898"/>
    </source>
</evidence>
<evidence type="ECO:0000256" key="4">
    <source>
        <dbReference type="ARBA" id="ARBA00023125"/>
    </source>
</evidence>
<evidence type="ECO:0000256" key="5">
    <source>
        <dbReference type="ARBA" id="ARBA00023163"/>
    </source>
</evidence>
<keyword evidence="5" id="KW-0804">Transcription</keyword>
<dbReference type="Gene3D" id="3.90.1150.10">
    <property type="entry name" value="Aspartate Aminotransferase, domain 1"/>
    <property type="match status" value="1"/>
</dbReference>
<sequence length="487" mass="54508">MALYETLAQQFIEDIQAQKMPVGTRLPALRTMAKQHQVSLSTATKTYDYLQQMGWIYAQPQSGYFVANQITNTTFPTLNAHDLTLKGLEQRDPKRFAPSSGYNPASALFSPLGTSMISPDLQPSTALQRSIKRVTRRAGKHLFQYPDTQGDTGLRNALAEHFRYYNLAFSATDFVITNGCIDAVKLAIESLTKEGDTIAISSPCFSGLLDLLSALSRNVIEIPISEKGLDLDHLETILQQGLIKASLFSTSNMNPTGMTLPIEQKQALAKLAAQYETPMIEDDVYFELGHQKQQTLPAKYWDKEGYVIWCGSFSKTLAAGLRLGWCVPGRYFTSYLNQHALTSFGVNGLMQSCMAEFINTGEYRSHVNKVRGVLTQHIHRYQQFLIEHLPDNANISTPQGGIVLWVQIPGLNAVQLEKEANEQGIDIRSGACFSTHDFYHDCFRINCGWPLEENREENTVDKQGIYQQLSTLCLLVKKLLHHATAIQ</sequence>
<comment type="similarity">
    <text evidence="1">In the C-terminal section; belongs to the class-I pyridoxal-phosphate-dependent aminotransferase family.</text>
</comment>
<dbReference type="Pfam" id="PF00392">
    <property type="entry name" value="GntR"/>
    <property type="match status" value="1"/>
</dbReference>